<dbReference type="EMBL" id="JAHLFP010000028">
    <property type="protein sequence ID" value="MBU3805984.1"/>
    <property type="molecule type" value="Genomic_DNA"/>
</dbReference>
<reference evidence="2" key="2">
    <citation type="submission" date="2021-04" db="EMBL/GenBank/DDBJ databases">
        <authorList>
            <person name="Gilroy R."/>
        </authorList>
    </citation>
    <scope>NUCLEOTIDE SEQUENCE</scope>
    <source>
        <strain evidence="2">B5_2728</strain>
    </source>
</reference>
<organism evidence="2 3">
    <name type="scientific">Candidatus Allofournierella pullistercoris</name>
    <dbReference type="NCBI Taxonomy" id="2838597"/>
    <lineage>
        <taxon>Bacteria</taxon>
        <taxon>Bacillati</taxon>
        <taxon>Bacillota</taxon>
        <taxon>Clostridia</taxon>
        <taxon>Eubacteriales</taxon>
        <taxon>Oscillospiraceae</taxon>
        <taxon>Allofournierella</taxon>
    </lineage>
</organism>
<protein>
    <submittedName>
        <fullName evidence="2">GNAT family N-acetyltransferase</fullName>
    </submittedName>
</protein>
<sequence>MEICLATQNNLAELEELYDHARQFMKENGNPNQWGDFYPLRDVLEADIQKQQMYLCVEDGQLLAAFVFHTGPDESYGTIRDGSWKHPELDYWVIHRVASFGKVPGAAAFCLDWCKKQADRLRIDTHQDNLPMQRLIAKSGFERRGIIQCAHTGDERIAYEYSSQ</sequence>
<dbReference type="Gene3D" id="3.40.630.30">
    <property type="match status" value="1"/>
</dbReference>
<dbReference type="InterPro" id="IPR000182">
    <property type="entry name" value="GNAT_dom"/>
</dbReference>
<dbReference type="InterPro" id="IPR016181">
    <property type="entry name" value="Acyl_CoA_acyltransferase"/>
</dbReference>
<accession>A0A948T2P8</accession>
<comment type="caution">
    <text evidence="2">The sequence shown here is derived from an EMBL/GenBank/DDBJ whole genome shotgun (WGS) entry which is preliminary data.</text>
</comment>
<dbReference type="Proteomes" id="UP000713596">
    <property type="component" value="Unassembled WGS sequence"/>
</dbReference>
<evidence type="ECO:0000313" key="3">
    <source>
        <dbReference type="Proteomes" id="UP000713596"/>
    </source>
</evidence>
<gene>
    <name evidence="2" type="ORF">H9882_03725</name>
</gene>
<evidence type="ECO:0000259" key="1">
    <source>
        <dbReference type="PROSITE" id="PS51186"/>
    </source>
</evidence>
<dbReference type="Pfam" id="PF13302">
    <property type="entry name" value="Acetyltransf_3"/>
    <property type="match status" value="1"/>
</dbReference>
<feature type="domain" description="N-acetyltransferase" evidence="1">
    <location>
        <begin position="1"/>
        <end position="164"/>
    </location>
</feature>
<evidence type="ECO:0000313" key="2">
    <source>
        <dbReference type="EMBL" id="MBU3805984.1"/>
    </source>
</evidence>
<dbReference type="GO" id="GO:0016747">
    <property type="term" value="F:acyltransferase activity, transferring groups other than amino-acyl groups"/>
    <property type="evidence" value="ECO:0007669"/>
    <property type="project" value="InterPro"/>
</dbReference>
<proteinExistence type="predicted"/>
<dbReference type="PROSITE" id="PS51186">
    <property type="entry name" value="GNAT"/>
    <property type="match status" value="1"/>
</dbReference>
<dbReference type="AlphaFoldDB" id="A0A948T2P8"/>
<dbReference type="SUPFAM" id="SSF55729">
    <property type="entry name" value="Acyl-CoA N-acyltransferases (Nat)"/>
    <property type="match status" value="1"/>
</dbReference>
<reference evidence="2" key="1">
    <citation type="journal article" date="2021" name="PeerJ">
        <title>Extensive microbial diversity within the chicken gut microbiome revealed by metagenomics and culture.</title>
        <authorList>
            <person name="Gilroy R."/>
            <person name="Ravi A."/>
            <person name="Getino M."/>
            <person name="Pursley I."/>
            <person name="Horton D.L."/>
            <person name="Alikhan N.F."/>
            <person name="Baker D."/>
            <person name="Gharbi K."/>
            <person name="Hall N."/>
            <person name="Watson M."/>
            <person name="Adriaenssens E.M."/>
            <person name="Foster-Nyarko E."/>
            <person name="Jarju S."/>
            <person name="Secka A."/>
            <person name="Antonio M."/>
            <person name="Oren A."/>
            <person name="Chaudhuri R.R."/>
            <person name="La Ragione R."/>
            <person name="Hildebrand F."/>
            <person name="Pallen M.J."/>
        </authorList>
    </citation>
    <scope>NUCLEOTIDE SEQUENCE</scope>
    <source>
        <strain evidence="2">B5_2728</strain>
    </source>
</reference>
<name>A0A948T2P8_9FIRM</name>